<evidence type="ECO:0000313" key="8">
    <source>
        <dbReference type="Proteomes" id="UP000474718"/>
    </source>
</evidence>
<feature type="domain" description="DnaB/C C-terminal" evidence="3">
    <location>
        <begin position="213"/>
        <end position="277"/>
    </location>
</feature>
<reference evidence="4" key="4">
    <citation type="submission" date="2022-06" db="EMBL/GenBank/DDBJ databases">
        <title>Isolation of gut microbiota from human fecal samples.</title>
        <authorList>
            <person name="Pamer E.G."/>
            <person name="Barat B."/>
            <person name="Waligurski E."/>
            <person name="Medina S."/>
            <person name="Paddock L."/>
            <person name="Mostad J."/>
        </authorList>
    </citation>
    <scope>NUCLEOTIDE SEQUENCE</scope>
    <source>
        <strain evidence="4">DFI.7.96</strain>
    </source>
</reference>
<reference evidence="6" key="1">
    <citation type="submission" date="2016-11" db="EMBL/GenBank/DDBJ databases">
        <authorList>
            <person name="Varghese N."/>
            <person name="Submissions S."/>
        </authorList>
    </citation>
    <scope>NUCLEOTIDE SEQUENCE</scope>
    <source>
        <strain evidence="6">DSM 4029</strain>
    </source>
</reference>
<reference evidence="7" key="2">
    <citation type="submission" date="2016-11" db="EMBL/GenBank/DDBJ databases">
        <authorList>
            <person name="Jaros S."/>
            <person name="Januszkiewicz K."/>
            <person name="Wedrychowicz H."/>
        </authorList>
    </citation>
    <scope>NUCLEOTIDE SEQUENCE [LARGE SCALE GENOMIC DNA]</scope>
    <source>
        <strain evidence="7">DSM 4029</strain>
    </source>
</reference>
<dbReference type="EMBL" id="JANGAB010000004">
    <property type="protein sequence ID" value="MCQ4949829.1"/>
    <property type="molecule type" value="Genomic_DNA"/>
</dbReference>
<gene>
    <name evidence="5" type="ORF">GT747_06440</name>
    <name evidence="4" type="ORF">NE646_09145</name>
    <name evidence="6" type="ORF">SAMN05444424_2470</name>
</gene>
<dbReference type="Proteomes" id="UP000474718">
    <property type="component" value="Unassembled WGS sequence"/>
</dbReference>
<keyword evidence="8" id="KW-1185">Reference proteome</keyword>
<protein>
    <submittedName>
        <fullName evidence="6">DnaD and phage-associated domain-containing protein</fullName>
    </submittedName>
    <submittedName>
        <fullName evidence="4">DnaD domain protein</fullName>
    </submittedName>
</protein>
<dbReference type="RefSeq" id="WP_044993393.1">
    <property type="nucleotide sequence ID" value="NZ_FQVY01000004.1"/>
</dbReference>
<evidence type="ECO:0000256" key="1">
    <source>
        <dbReference type="ARBA" id="ARBA00093462"/>
    </source>
</evidence>
<dbReference type="Gene3D" id="1.10.10.630">
    <property type="entry name" value="DnaD domain-like"/>
    <property type="match status" value="2"/>
</dbReference>
<evidence type="ECO:0000313" key="5">
    <source>
        <dbReference type="EMBL" id="MZL69405.1"/>
    </source>
</evidence>
<dbReference type="EMBL" id="WWVX01000003">
    <property type="protein sequence ID" value="MZL69405.1"/>
    <property type="molecule type" value="Genomic_DNA"/>
</dbReference>
<comment type="caution">
    <text evidence="6">The sequence shown here is derived from an EMBL/GenBank/DDBJ whole genome shotgun (WGS) entry which is preliminary data.</text>
</comment>
<dbReference type="Proteomes" id="UP000184089">
    <property type="component" value="Unassembled WGS sequence"/>
</dbReference>
<evidence type="ECO:0000256" key="2">
    <source>
        <dbReference type="SAM" id="MobiDB-lite"/>
    </source>
</evidence>
<dbReference type="InterPro" id="IPR034829">
    <property type="entry name" value="DnaD-like_sf"/>
</dbReference>
<evidence type="ECO:0000313" key="4">
    <source>
        <dbReference type="EMBL" id="MCQ4949829.1"/>
    </source>
</evidence>
<dbReference type="InterPro" id="IPR053162">
    <property type="entry name" value="DnaD"/>
</dbReference>
<dbReference type="EMBL" id="FQVY01000004">
    <property type="protein sequence ID" value="SHG46406.1"/>
    <property type="molecule type" value="Genomic_DNA"/>
</dbReference>
<evidence type="ECO:0000313" key="6">
    <source>
        <dbReference type="EMBL" id="SHG46406.1"/>
    </source>
</evidence>
<dbReference type="InterPro" id="IPR006343">
    <property type="entry name" value="DnaB/C_C"/>
</dbReference>
<dbReference type="NCBIfam" id="TIGR01446">
    <property type="entry name" value="DnaD_dom"/>
    <property type="match status" value="1"/>
</dbReference>
<comment type="similarity">
    <text evidence="1">Belongs to the DnaB/DnaD family.</text>
</comment>
<dbReference type="PANTHER" id="PTHR37293:SF5">
    <property type="entry name" value="DNA REPLICATION PROTEIN"/>
    <property type="match status" value="1"/>
</dbReference>
<proteinExistence type="inferred from homology"/>
<evidence type="ECO:0000259" key="3">
    <source>
        <dbReference type="Pfam" id="PF07261"/>
    </source>
</evidence>
<dbReference type="Proteomes" id="UP001205063">
    <property type="component" value="Unassembled WGS sequence"/>
</dbReference>
<dbReference type="AlphaFoldDB" id="A0AAQ1MEZ2"/>
<feature type="domain" description="DnaB/C C-terminal" evidence="3">
    <location>
        <begin position="122"/>
        <end position="191"/>
    </location>
</feature>
<dbReference type="Pfam" id="PF07261">
    <property type="entry name" value="DnaB_2"/>
    <property type="match status" value="2"/>
</dbReference>
<feature type="region of interest" description="Disordered" evidence="2">
    <location>
        <begin position="278"/>
        <end position="315"/>
    </location>
</feature>
<dbReference type="PANTHER" id="PTHR37293">
    <property type="entry name" value="PHAGE REPLICATION PROTEIN-RELATED"/>
    <property type="match status" value="1"/>
</dbReference>
<dbReference type="SUPFAM" id="SSF158499">
    <property type="entry name" value="DnaD domain-like"/>
    <property type="match status" value="2"/>
</dbReference>
<name>A0AAQ1MEZ2_9FIRM</name>
<organism evidence="6 7">
    <name type="scientific">Bittarella massiliensis</name>
    <name type="common">ex Durand et al. 2017</name>
    <dbReference type="NCBI Taxonomy" id="1720313"/>
    <lineage>
        <taxon>Bacteria</taxon>
        <taxon>Bacillati</taxon>
        <taxon>Bacillota</taxon>
        <taxon>Clostridia</taxon>
        <taxon>Eubacteriales</taxon>
        <taxon>Oscillospiraceae</taxon>
        <taxon>Bittarella (ex Durand et al. 2017)</taxon>
    </lineage>
</organism>
<reference evidence="5 8" key="3">
    <citation type="journal article" date="2019" name="Nat. Med.">
        <title>A library of human gut bacterial isolates paired with longitudinal multiomics data enables mechanistic microbiome research.</title>
        <authorList>
            <person name="Poyet M."/>
            <person name="Groussin M."/>
            <person name="Gibbons S.M."/>
            <person name="Avila-Pacheco J."/>
            <person name="Jiang X."/>
            <person name="Kearney S.M."/>
            <person name="Perrotta A.R."/>
            <person name="Berdy B."/>
            <person name="Zhao S."/>
            <person name="Lieberman T.D."/>
            <person name="Swanson P.K."/>
            <person name="Smith M."/>
            <person name="Roesemann S."/>
            <person name="Alexander J.E."/>
            <person name="Rich S.A."/>
            <person name="Livny J."/>
            <person name="Vlamakis H."/>
            <person name="Clish C."/>
            <person name="Bullock K."/>
            <person name="Deik A."/>
            <person name="Scott J."/>
            <person name="Pierce K.A."/>
            <person name="Xavier R.J."/>
            <person name="Alm E.J."/>
        </authorList>
    </citation>
    <scope>NUCLEOTIDE SEQUENCE [LARGE SCALE GENOMIC DNA]</scope>
    <source>
        <strain evidence="5 8">BIOML-A2</strain>
    </source>
</reference>
<sequence length="315" mass="34831">MYQLNYQSYAQAAAVPQRALQLMAAGCPQEMAQVFCHILAAQPATIAPLELSQQLGLSVLQVDRALEWWAGQGLLVRSEAPAPQAEPVKTAAIGTTTRLSRQEVNAIAADSEEVQFLLGECQSVFGRPISPTEANMLVSLHALHGLPVAVILMLVGYCRSVGRCKVGYIERTGIGWLESGIDTVEKADAHIQKLLRSRDAQERVRALFGIHDRVLTKKEEQFCYTWLEEYGFPDEVVKAAYEICVDRKGKVLFSYIHSILKSWYLKGYRTLGEVQAEQRPAAPGNRGKGFAPSFDVAALDQSRTRLPTAKKREGE</sequence>
<evidence type="ECO:0000313" key="7">
    <source>
        <dbReference type="Proteomes" id="UP000184089"/>
    </source>
</evidence>
<accession>A0AAQ1MEZ2</accession>